<feature type="compositionally biased region" description="Basic and acidic residues" evidence="2">
    <location>
        <begin position="405"/>
        <end position="417"/>
    </location>
</feature>
<protein>
    <submittedName>
        <fullName evidence="5 6">Uncharacterized protein</fullName>
    </submittedName>
</protein>
<evidence type="ECO:0000256" key="1">
    <source>
        <dbReference type="SAM" id="Coils"/>
    </source>
</evidence>
<feature type="compositionally biased region" description="Basic and acidic residues" evidence="2">
    <location>
        <begin position="658"/>
        <end position="667"/>
    </location>
</feature>
<name>A0A0C4DPY2_MAGP6</name>
<dbReference type="EMBL" id="GL876967">
    <property type="protein sequence ID" value="KLU82845.1"/>
    <property type="molecule type" value="Genomic_DNA"/>
</dbReference>
<dbReference type="Pfam" id="PF22936">
    <property type="entry name" value="Pol_BBD"/>
    <property type="match status" value="1"/>
</dbReference>
<evidence type="ECO:0000313" key="7">
    <source>
        <dbReference type="Proteomes" id="UP000011715"/>
    </source>
</evidence>
<reference evidence="7" key="2">
    <citation type="submission" date="2010-05" db="EMBL/GenBank/DDBJ databases">
        <title>The genome sequence of Magnaporthe poae strain ATCC 64411.</title>
        <authorList>
            <person name="Ma L.-J."/>
            <person name="Dead R."/>
            <person name="Young S."/>
            <person name="Zeng Q."/>
            <person name="Koehrsen M."/>
            <person name="Alvarado L."/>
            <person name="Berlin A."/>
            <person name="Chapman S.B."/>
            <person name="Chen Z."/>
            <person name="Freedman E."/>
            <person name="Gellesch M."/>
            <person name="Goldberg J."/>
            <person name="Griggs A."/>
            <person name="Gujja S."/>
            <person name="Heilman E.R."/>
            <person name="Heiman D."/>
            <person name="Hepburn T."/>
            <person name="Howarth C."/>
            <person name="Jen D."/>
            <person name="Larson L."/>
            <person name="Mehta T."/>
            <person name="Neiman D."/>
            <person name="Pearson M."/>
            <person name="Roberts A."/>
            <person name="Saif S."/>
            <person name="Shea T."/>
            <person name="Shenoy N."/>
            <person name="Sisk P."/>
            <person name="Stolte C."/>
            <person name="Sykes S."/>
            <person name="Walk T."/>
            <person name="White J."/>
            <person name="Yandava C."/>
            <person name="Haas B."/>
            <person name="Nusbaum C."/>
            <person name="Birren B."/>
        </authorList>
    </citation>
    <scope>NUCLEOTIDE SEQUENCE [LARGE SCALE GENOMIC DNA]</scope>
    <source>
        <strain evidence="7">ATCC 64411 / 73-15</strain>
    </source>
</reference>
<accession>A0A0C4DPY2</accession>
<feature type="domain" description="Retrovirus-related Pol polyprotein from transposon TNT 1-94-like beta-barrel" evidence="4">
    <location>
        <begin position="510"/>
        <end position="585"/>
    </location>
</feature>
<reference evidence="6" key="4">
    <citation type="journal article" date="2015" name="G3 (Bethesda)">
        <title>Genome sequences of three phytopathogenic species of the Magnaporthaceae family of fungi.</title>
        <authorList>
            <person name="Okagaki L.H."/>
            <person name="Nunes C.C."/>
            <person name="Sailsbery J."/>
            <person name="Clay B."/>
            <person name="Brown D."/>
            <person name="John T."/>
            <person name="Oh Y."/>
            <person name="Young N."/>
            <person name="Fitzgerald M."/>
            <person name="Haas B.J."/>
            <person name="Zeng Q."/>
            <person name="Young S."/>
            <person name="Adiconis X."/>
            <person name="Fan L."/>
            <person name="Levin J.Z."/>
            <person name="Mitchell T.K."/>
            <person name="Okubara P.A."/>
            <person name="Farman M.L."/>
            <person name="Kohn L.M."/>
            <person name="Birren B."/>
            <person name="Ma L.-J."/>
            <person name="Dean R.A."/>
        </authorList>
    </citation>
    <scope>NUCLEOTIDE SEQUENCE</scope>
    <source>
        <strain evidence="6">ATCC 64411 / 73-15</strain>
    </source>
</reference>
<dbReference type="Pfam" id="PF13976">
    <property type="entry name" value="gag_pre-integrs"/>
    <property type="match status" value="1"/>
</dbReference>
<dbReference type="AlphaFoldDB" id="A0A0C4DPY2"/>
<gene>
    <name evidence="5" type="ORF">MAPG_01913</name>
</gene>
<evidence type="ECO:0000313" key="5">
    <source>
        <dbReference type="EMBL" id="KLU82845.1"/>
    </source>
</evidence>
<evidence type="ECO:0000256" key="2">
    <source>
        <dbReference type="SAM" id="MobiDB-lite"/>
    </source>
</evidence>
<evidence type="ECO:0000313" key="6">
    <source>
        <dbReference type="EnsemblFungi" id="MAPG_01913T0"/>
    </source>
</evidence>
<dbReference type="OrthoDB" id="5245510at2759"/>
<dbReference type="Proteomes" id="UP000011715">
    <property type="component" value="Unassembled WGS sequence"/>
</dbReference>
<sequence length="938" mass="102530">MGRKKRKASKSNRSYFDMAEGFSMAMDENLADQVQRQGTEISNLTNQVDLLQQQNQKILALLQALQPKEENPPGGTLDRGKGKAVEDVKLESSAVPAGGPATGGPAPGGSPAGGPNNAEGDSGPPKEIWAFTNPAIKEMSKSVYSFPEAHKLRGAQNYQEWRHALVIQFTAVGLADFLINPMLANSVSAADQATILLLLKNSCSAETIHTITWETSPVNALKALQDSYSLTPEIQRDALYREFHALDFSKYKGSISEFNSQFTSLLIRLRNCSVEISAIDIKNQYLKALEGSFPQWAERLRSTIRSAIALGQSTEGINLQYLMADLLAETNNPISTAAKQAASHRAQRQNKKPKDSAEGAKEKNKAGKKGKNSDPKDKAAGQKGEPSEDKPKEKDFKGKKSKGKKEKDGNESPDNKKGGKSTAFVAVNYDLITGSTTESATEQISGTNYAKDSGIVDLDALDLSNSSESDSESGSDSDANTVDITHCKCCDHAKSNTRDSKYKGMSPVLYDTGSTDHIFNSMESFTAFSKNCNVVIRTGGGLVYPLGVGTVKLPVRCSEKPGDFEEITLKEALYIPSFDVNIISGLRHYRAGGALYNQKLFNAERHCWGILNVKDHGFFLQCKGYAYPTVRHRQNRYCSFYGLAQRITIDLKNTPPADREKYVRFDTDSEENTDSSDEQPLKEPPKGKAILNRKKKAVINSDMPKLSAESPEDSRVVEPCELGRPLGKSPEKPIPEDITLPKRGTSHARDPLPESPPVGKVQAAPFINITPKSLQKSADGWVSAEGDVIKGCDEETALKALLWHRRLGHIGLTLLKKTAKITDGLPNFDKIQGLQCVICAKTTAVRRTGKGPLPSPGNVLDSIEGDTVVLSPTPHNKKPVILLLVDRKSRFRWVFQLPNKQGPTVMAAIKSFFRALKATYGRTLLVFSSTGVKKSIRR</sequence>
<feature type="coiled-coil region" evidence="1">
    <location>
        <begin position="34"/>
        <end position="61"/>
    </location>
</feature>
<reference evidence="5" key="3">
    <citation type="submission" date="2011-03" db="EMBL/GenBank/DDBJ databases">
        <title>Annotation of Magnaporthe poae ATCC 64411.</title>
        <authorList>
            <person name="Ma L.-J."/>
            <person name="Dead R."/>
            <person name="Young S.K."/>
            <person name="Zeng Q."/>
            <person name="Gargeya S."/>
            <person name="Fitzgerald M."/>
            <person name="Haas B."/>
            <person name="Abouelleil A."/>
            <person name="Alvarado L."/>
            <person name="Arachchi H.M."/>
            <person name="Berlin A."/>
            <person name="Brown A."/>
            <person name="Chapman S.B."/>
            <person name="Chen Z."/>
            <person name="Dunbar C."/>
            <person name="Freedman E."/>
            <person name="Gearin G."/>
            <person name="Gellesch M."/>
            <person name="Goldberg J."/>
            <person name="Griggs A."/>
            <person name="Gujja S."/>
            <person name="Heiman D."/>
            <person name="Howarth C."/>
            <person name="Larson L."/>
            <person name="Lui A."/>
            <person name="MacDonald P.J.P."/>
            <person name="Mehta T."/>
            <person name="Montmayeur A."/>
            <person name="Murphy C."/>
            <person name="Neiman D."/>
            <person name="Pearson M."/>
            <person name="Priest M."/>
            <person name="Roberts A."/>
            <person name="Saif S."/>
            <person name="Shea T."/>
            <person name="Shenoy N."/>
            <person name="Sisk P."/>
            <person name="Stolte C."/>
            <person name="Sykes S."/>
            <person name="Yandava C."/>
            <person name="Wortman J."/>
            <person name="Nusbaum C."/>
            <person name="Birren B."/>
        </authorList>
    </citation>
    <scope>NUCLEOTIDE SEQUENCE</scope>
    <source>
        <strain evidence="5">ATCC 64411</strain>
    </source>
</reference>
<feature type="compositionally biased region" description="Basic and acidic residues" evidence="2">
    <location>
        <begin position="352"/>
        <end position="398"/>
    </location>
</feature>
<feature type="region of interest" description="Disordered" evidence="2">
    <location>
        <begin position="722"/>
        <end position="758"/>
    </location>
</feature>
<dbReference type="InterPro" id="IPR025724">
    <property type="entry name" value="GAG-pre-integrase_dom"/>
</dbReference>
<keyword evidence="7" id="KW-1185">Reference proteome</keyword>
<dbReference type="EMBL" id="ADBL01000478">
    <property type="status" value="NOT_ANNOTATED_CDS"/>
    <property type="molecule type" value="Genomic_DNA"/>
</dbReference>
<dbReference type="InterPro" id="IPR054722">
    <property type="entry name" value="PolX-like_BBD"/>
</dbReference>
<reference evidence="5" key="1">
    <citation type="submission" date="2010-05" db="EMBL/GenBank/DDBJ databases">
        <title>The Genome Sequence of Magnaporthe poae strain ATCC 64411.</title>
        <authorList>
            <consortium name="The Broad Institute Genome Sequencing Platform"/>
            <consortium name="Broad Institute Genome Sequencing Center for Infectious Disease"/>
            <person name="Ma L.-J."/>
            <person name="Dead R."/>
            <person name="Young S."/>
            <person name="Zeng Q."/>
            <person name="Koehrsen M."/>
            <person name="Alvarado L."/>
            <person name="Berlin A."/>
            <person name="Chapman S.B."/>
            <person name="Chen Z."/>
            <person name="Freedman E."/>
            <person name="Gellesch M."/>
            <person name="Goldberg J."/>
            <person name="Griggs A."/>
            <person name="Gujja S."/>
            <person name="Heilman E.R."/>
            <person name="Heiman D."/>
            <person name="Hepburn T."/>
            <person name="Howarth C."/>
            <person name="Jen D."/>
            <person name="Larson L."/>
            <person name="Mehta T."/>
            <person name="Neiman D."/>
            <person name="Pearson M."/>
            <person name="Roberts A."/>
            <person name="Saif S."/>
            <person name="Shea T."/>
            <person name="Shenoy N."/>
            <person name="Sisk P."/>
            <person name="Stolte C."/>
            <person name="Sykes S."/>
            <person name="Walk T."/>
            <person name="White J."/>
            <person name="Yandava C."/>
            <person name="Haas B."/>
            <person name="Nusbaum C."/>
            <person name="Birren B."/>
        </authorList>
    </citation>
    <scope>NUCLEOTIDE SEQUENCE</scope>
    <source>
        <strain evidence="5">ATCC 64411</strain>
    </source>
</reference>
<feature type="region of interest" description="Disordered" evidence="2">
    <location>
        <begin position="337"/>
        <end position="420"/>
    </location>
</feature>
<organism evidence="6 7">
    <name type="scientific">Magnaporthiopsis poae (strain ATCC 64411 / 73-15)</name>
    <name type="common">Kentucky bluegrass fungus</name>
    <name type="synonym">Magnaporthe poae</name>
    <dbReference type="NCBI Taxonomy" id="644358"/>
    <lineage>
        <taxon>Eukaryota</taxon>
        <taxon>Fungi</taxon>
        <taxon>Dikarya</taxon>
        <taxon>Ascomycota</taxon>
        <taxon>Pezizomycotina</taxon>
        <taxon>Sordariomycetes</taxon>
        <taxon>Sordariomycetidae</taxon>
        <taxon>Magnaporthales</taxon>
        <taxon>Magnaporthaceae</taxon>
        <taxon>Magnaporthiopsis</taxon>
    </lineage>
</organism>
<reference evidence="6" key="5">
    <citation type="submission" date="2015-06" db="UniProtKB">
        <authorList>
            <consortium name="EnsemblFungi"/>
        </authorList>
    </citation>
    <scope>IDENTIFICATION</scope>
    <source>
        <strain evidence="6">ATCC 64411</strain>
    </source>
</reference>
<proteinExistence type="predicted"/>
<evidence type="ECO:0000259" key="4">
    <source>
        <dbReference type="Pfam" id="PF22936"/>
    </source>
</evidence>
<feature type="compositionally biased region" description="Acidic residues" evidence="2">
    <location>
        <begin position="668"/>
        <end position="677"/>
    </location>
</feature>
<keyword evidence="1" id="KW-0175">Coiled coil</keyword>
<feature type="region of interest" description="Disordered" evidence="2">
    <location>
        <begin position="658"/>
        <end position="695"/>
    </location>
</feature>
<feature type="region of interest" description="Disordered" evidence="2">
    <location>
        <begin position="92"/>
        <end position="128"/>
    </location>
</feature>
<dbReference type="EnsemblFungi" id="MAPG_01913T0">
    <property type="protein sequence ID" value="MAPG_01913T0"/>
    <property type="gene ID" value="MAPG_01913"/>
</dbReference>
<feature type="compositionally biased region" description="Gly residues" evidence="2">
    <location>
        <begin position="100"/>
        <end position="112"/>
    </location>
</feature>
<evidence type="ECO:0000259" key="3">
    <source>
        <dbReference type="Pfam" id="PF13976"/>
    </source>
</evidence>
<feature type="domain" description="GAG-pre-integrase" evidence="3">
    <location>
        <begin position="800"/>
        <end position="841"/>
    </location>
</feature>
<dbReference type="eggNOG" id="ENOG502T78J">
    <property type="taxonomic scope" value="Eukaryota"/>
</dbReference>
<dbReference type="VEuPathDB" id="FungiDB:MAPG_01913"/>